<dbReference type="RefSeq" id="WP_183253836.1">
    <property type="nucleotide sequence ID" value="NZ_BAAAFF010000005.1"/>
</dbReference>
<dbReference type="Proteomes" id="UP000566663">
    <property type="component" value="Unassembled WGS sequence"/>
</dbReference>
<sequence>MGNARGGGWLNPKGRRISSIVFEGRVELMPPTVSNHLSSRVSTARQGGMSITWAMHAVSMTSTSAAVQAVP</sequence>
<dbReference type="EMBL" id="JACHFZ010000002">
    <property type="protein sequence ID" value="MBB5291945.1"/>
    <property type="molecule type" value="Genomic_DNA"/>
</dbReference>
<comment type="caution">
    <text evidence="1">The sequence shown here is derived from an EMBL/GenBank/DDBJ whole genome shotgun (WGS) entry which is preliminary data.</text>
</comment>
<accession>A0A7W8MGH4</accession>
<keyword evidence="2" id="KW-1185">Reference proteome</keyword>
<organism evidence="1 2">
    <name type="scientific">Brevundimonas basaltis</name>
    <dbReference type="NCBI Taxonomy" id="472166"/>
    <lineage>
        <taxon>Bacteria</taxon>
        <taxon>Pseudomonadati</taxon>
        <taxon>Pseudomonadota</taxon>
        <taxon>Alphaproteobacteria</taxon>
        <taxon>Caulobacterales</taxon>
        <taxon>Caulobacteraceae</taxon>
        <taxon>Brevundimonas</taxon>
    </lineage>
</organism>
<gene>
    <name evidence="1" type="ORF">HNQ67_001459</name>
</gene>
<reference evidence="1 2" key="1">
    <citation type="submission" date="2020-08" db="EMBL/GenBank/DDBJ databases">
        <title>Genomic Encyclopedia of Type Strains, Phase IV (KMG-IV): sequencing the most valuable type-strain genomes for metagenomic binning, comparative biology and taxonomic classification.</title>
        <authorList>
            <person name="Goeker M."/>
        </authorList>
    </citation>
    <scope>NUCLEOTIDE SEQUENCE [LARGE SCALE GENOMIC DNA]</scope>
    <source>
        <strain evidence="1 2">DSM 25335</strain>
    </source>
</reference>
<evidence type="ECO:0000313" key="2">
    <source>
        <dbReference type="Proteomes" id="UP000566663"/>
    </source>
</evidence>
<name>A0A7W8MGH4_9CAUL</name>
<proteinExistence type="predicted"/>
<protein>
    <submittedName>
        <fullName evidence="1">Uncharacterized protein</fullName>
    </submittedName>
</protein>
<dbReference type="AlphaFoldDB" id="A0A7W8MGH4"/>
<evidence type="ECO:0000313" key="1">
    <source>
        <dbReference type="EMBL" id="MBB5291945.1"/>
    </source>
</evidence>